<dbReference type="Proteomes" id="UP000474104">
    <property type="component" value="Unassembled WGS sequence"/>
</dbReference>
<evidence type="ECO:0000259" key="1">
    <source>
        <dbReference type="Pfam" id="PF13751"/>
    </source>
</evidence>
<proteinExistence type="predicted"/>
<protein>
    <recommendedName>
        <fullName evidence="1">Transposase DDE domain-containing protein</fullName>
    </recommendedName>
</protein>
<dbReference type="Pfam" id="PF13751">
    <property type="entry name" value="DDE_Tnp_1_6"/>
    <property type="match status" value="1"/>
</dbReference>
<dbReference type="AlphaFoldDB" id="A0A9X5CCR5"/>
<dbReference type="RefSeq" id="WP_180362916.1">
    <property type="nucleotide sequence ID" value="NZ_VIRB01000163.1"/>
</dbReference>
<gene>
    <name evidence="2" type="ORF">FMM80_28230</name>
</gene>
<evidence type="ECO:0000313" key="3">
    <source>
        <dbReference type="Proteomes" id="UP000474104"/>
    </source>
</evidence>
<dbReference type="EMBL" id="VIRB01000163">
    <property type="protein sequence ID" value="NDO72300.1"/>
    <property type="molecule type" value="Genomic_DNA"/>
</dbReference>
<name>A0A9X5CCR5_9FIRM</name>
<sequence>GYLMWRCPYGKEHCSKCKNSCTDSKYGRVVKTRPEWDIRLYTDVPRGTDAYKKIYKQRTATERINNRILNDYGLHRMFIHTKEHYSFMTTMIGICIHLDGRYKQQMQAAA</sequence>
<comment type="caution">
    <text evidence="2">The sequence shown here is derived from an EMBL/GenBank/DDBJ whole genome shotgun (WGS) entry which is preliminary data.</text>
</comment>
<evidence type="ECO:0000313" key="2">
    <source>
        <dbReference type="EMBL" id="NDO72300.1"/>
    </source>
</evidence>
<reference evidence="2 3" key="1">
    <citation type="submission" date="2019-07" db="EMBL/GenBank/DDBJ databases">
        <title>Draft genome sequences of 15 bacterial species constituting the stable defined intestinal microbiota of the GM15 gnotobiotic mouse model.</title>
        <authorList>
            <person name="Elie C."/>
            <person name="Mathieu A."/>
            <person name="Saliou A."/>
            <person name="Darnaud M."/>
            <person name="Leulier F."/>
            <person name="Tamellini A."/>
        </authorList>
    </citation>
    <scope>NUCLEOTIDE SEQUENCE [LARGE SCALE GENOMIC DNA]</scope>
    <source>
        <strain evidence="3">ASF 502</strain>
    </source>
</reference>
<accession>A0A9X5CCR5</accession>
<feature type="non-terminal residue" evidence="2">
    <location>
        <position position="1"/>
    </location>
</feature>
<organism evidence="2 3">
    <name type="scientific">Schaedlerella arabinosiphila</name>
    <dbReference type="NCBI Taxonomy" id="2044587"/>
    <lineage>
        <taxon>Bacteria</taxon>
        <taxon>Bacillati</taxon>
        <taxon>Bacillota</taxon>
        <taxon>Clostridia</taxon>
        <taxon>Lachnospirales</taxon>
        <taxon>Lachnospiraceae</taxon>
        <taxon>Schaedlerella</taxon>
    </lineage>
</organism>
<feature type="domain" description="Transposase DDE" evidence="1">
    <location>
        <begin position="9"/>
        <end position="93"/>
    </location>
</feature>
<dbReference type="InterPro" id="IPR025668">
    <property type="entry name" value="Tnp_DDE_dom"/>
</dbReference>